<evidence type="ECO:0000313" key="2">
    <source>
        <dbReference type="EMBL" id="MFD1712788.1"/>
    </source>
</evidence>
<dbReference type="Pfam" id="PF16242">
    <property type="entry name" value="Pyrid_ox_like"/>
    <property type="match status" value="1"/>
</dbReference>
<dbReference type="InterPro" id="IPR052917">
    <property type="entry name" value="Stress-Dev_Protein"/>
</dbReference>
<sequence>MKKMKGFKSVAKAMSQIDFCMMHTFSGKLTHVRPMSNNGQVEYEGDNWFFSRTSSTKISDIESDPRVILDFVDMKSQAYITVWGTGSILTDDDQKKAMWHRELEQWFPNGPEDPEVSLIKVSAQRIQTWGSLGDLLLESGAVTT</sequence>
<accession>A0ABW4KZ54</accession>
<dbReference type="Proteomes" id="UP001597304">
    <property type="component" value="Unassembled WGS sequence"/>
</dbReference>
<feature type="domain" description="General stress protein FMN-binding split barrel" evidence="1">
    <location>
        <begin position="8"/>
        <end position="132"/>
    </location>
</feature>
<evidence type="ECO:0000259" key="1">
    <source>
        <dbReference type="Pfam" id="PF16242"/>
    </source>
</evidence>
<proteinExistence type="predicted"/>
<comment type="caution">
    <text evidence="2">The sequence shown here is derived from an EMBL/GenBank/DDBJ whole genome shotgun (WGS) entry which is preliminary data.</text>
</comment>
<dbReference type="InterPro" id="IPR038725">
    <property type="entry name" value="YdaG_split_barrel_FMN-bd"/>
</dbReference>
<dbReference type="PANTHER" id="PTHR34818:SF1">
    <property type="entry name" value="PROTEIN BLI-3"/>
    <property type="match status" value="1"/>
</dbReference>
<keyword evidence="3" id="KW-1185">Reference proteome</keyword>
<name>A0ABW4KZ54_9BURK</name>
<organism evidence="2 3">
    <name type="scientific">Ottowia flava</name>
    <dbReference type="NCBI Taxonomy" id="2675430"/>
    <lineage>
        <taxon>Bacteria</taxon>
        <taxon>Pseudomonadati</taxon>
        <taxon>Pseudomonadota</taxon>
        <taxon>Betaproteobacteria</taxon>
        <taxon>Burkholderiales</taxon>
        <taxon>Comamonadaceae</taxon>
        <taxon>Ottowia</taxon>
    </lineage>
</organism>
<dbReference type="SUPFAM" id="SSF50475">
    <property type="entry name" value="FMN-binding split barrel"/>
    <property type="match status" value="1"/>
</dbReference>
<dbReference type="EMBL" id="JBHUEJ010000049">
    <property type="protein sequence ID" value="MFD1712788.1"/>
    <property type="molecule type" value="Genomic_DNA"/>
</dbReference>
<dbReference type="PANTHER" id="PTHR34818">
    <property type="entry name" value="PROTEIN BLI-3"/>
    <property type="match status" value="1"/>
</dbReference>
<dbReference type="Gene3D" id="2.30.110.10">
    <property type="entry name" value="Electron Transport, Fmn-binding Protein, Chain A"/>
    <property type="match status" value="1"/>
</dbReference>
<dbReference type="RefSeq" id="WP_147914679.1">
    <property type="nucleotide sequence ID" value="NZ_JBHUEJ010000049.1"/>
</dbReference>
<gene>
    <name evidence="2" type="ORF">ACFSF0_19500</name>
</gene>
<protein>
    <submittedName>
        <fullName evidence="2">Pyridoxamine 5'-phosphate oxidase family protein</fullName>
    </submittedName>
</protein>
<evidence type="ECO:0000313" key="3">
    <source>
        <dbReference type="Proteomes" id="UP001597304"/>
    </source>
</evidence>
<dbReference type="InterPro" id="IPR012349">
    <property type="entry name" value="Split_barrel_FMN-bd"/>
</dbReference>
<reference evidence="3" key="1">
    <citation type="journal article" date="2019" name="Int. J. Syst. Evol. Microbiol.">
        <title>The Global Catalogue of Microorganisms (GCM) 10K type strain sequencing project: providing services to taxonomists for standard genome sequencing and annotation.</title>
        <authorList>
            <consortium name="The Broad Institute Genomics Platform"/>
            <consortium name="The Broad Institute Genome Sequencing Center for Infectious Disease"/>
            <person name="Wu L."/>
            <person name="Ma J."/>
        </authorList>
    </citation>
    <scope>NUCLEOTIDE SEQUENCE [LARGE SCALE GENOMIC DNA]</scope>
    <source>
        <strain evidence="3">LMG 29247</strain>
    </source>
</reference>